<dbReference type="EMBL" id="AHPD01000015">
    <property type="protein sequence ID" value="KEC65012.1"/>
    <property type="molecule type" value="Genomic_DNA"/>
</dbReference>
<keyword evidence="2" id="KW-1185">Reference proteome</keyword>
<gene>
    <name evidence="1" type="ORF">O7U_01118</name>
</gene>
<sequence length="82" mass="9331">MPMICKQLRFFGKIIFDFVGMYYKETLNFTIDSLSFLLRLKSFSLYHLLNSLPILAMFLMVTEDSEGSNGFASSALNVGAKF</sequence>
<comment type="caution">
    <text evidence="1">The sequence shown here is derived from an EMBL/GenBank/DDBJ whole genome shotgun (WGS) entry which is preliminary data.</text>
</comment>
<accession>A0ABR4SPS6</accession>
<dbReference type="Proteomes" id="UP000027143">
    <property type="component" value="Unassembled WGS sequence"/>
</dbReference>
<name>A0ABR4SPS6_BARQI</name>
<proteinExistence type="predicted"/>
<evidence type="ECO:0000313" key="1">
    <source>
        <dbReference type="EMBL" id="KEC65012.1"/>
    </source>
</evidence>
<evidence type="ECO:0000313" key="2">
    <source>
        <dbReference type="Proteomes" id="UP000027143"/>
    </source>
</evidence>
<reference evidence="1 2" key="1">
    <citation type="submission" date="2012-04" db="EMBL/GenBank/DDBJ databases">
        <title>The Genome Sequence of Bartonella quintana JK 68.</title>
        <authorList>
            <consortium name="The Broad Institute Genome Sequencing Platform"/>
            <consortium name="The Broad Institute Genome Sequencing Center for Infectious Disease"/>
            <person name="Feldgarden M."/>
            <person name="Kirby J."/>
            <person name="Kosoy M."/>
            <person name="Birtles R."/>
            <person name="Probert W.S."/>
            <person name="Chiaraviglio L."/>
            <person name="Walker B."/>
            <person name="Young S.K."/>
            <person name="Zeng Q."/>
            <person name="Gargeya S."/>
            <person name="Fitzgerald M."/>
            <person name="Haas B."/>
            <person name="Abouelleil A."/>
            <person name="Alvarado L."/>
            <person name="Arachchi H.M."/>
            <person name="Berlin A.M."/>
            <person name="Chapman S.B."/>
            <person name="Goldberg J."/>
            <person name="Griggs A."/>
            <person name="Gujja S."/>
            <person name="Hansen M."/>
            <person name="Howarth C."/>
            <person name="Imamovic A."/>
            <person name="Larimer J."/>
            <person name="McCowen C."/>
            <person name="Montmayeur A."/>
            <person name="Murphy C."/>
            <person name="Neiman D."/>
            <person name="Pearson M."/>
            <person name="Priest M."/>
            <person name="Roberts A."/>
            <person name="Saif S."/>
            <person name="Shea T."/>
            <person name="Sisk P."/>
            <person name="Sykes S."/>
            <person name="Wortman J."/>
            <person name="Nusbaum C."/>
            <person name="Birren B."/>
        </authorList>
    </citation>
    <scope>NUCLEOTIDE SEQUENCE [LARGE SCALE GENOMIC DNA]</scope>
    <source>
        <strain evidence="1 2">JK 68</strain>
    </source>
</reference>
<protein>
    <submittedName>
        <fullName evidence="1">Uncharacterized protein</fullName>
    </submittedName>
</protein>
<organism evidence="1 2">
    <name type="scientific">Bartonella quintana JK 68</name>
    <dbReference type="NCBI Taxonomy" id="1134503"/>
    <lineage>
        <taxon>Bacteria</taxon>
        <taxon>Pseudomonadati</taxon>
        <taxon>Pseudomonadota</taxon>
        <taxon>Alphaproteobacteria</taxon>
        <taxon>Hyphomicrobiales</taxon>
        <taxon>Bartonellaceae</taxon>
        <taxon>Bartonella</taxon>
    </lineage>
</organism>